<organism evidence="7">
    <name type="scientific">Salinispirillum sp. LH 10-3-1</name>
    <dbReference type="NCBI Taxonomy" id="2952525"/>
    <lineage>
        <taxon>Bacteria</taxon>
        <taxon>Pseudomonadati</taxon>
        <taxon>Pseudomonadota</taxon>
        <taxon>Gammaproteobacteria</taxon>
        <taxon>Oceanospirillales</taxon>
        <taxon>Saccharospirillaceae</taxon>
        <taxon>Salinispirillum</taxon>
    </lineage>
</organism>
<dbReference type="InterPro" id="IPR007452">
    <property type="entry name" value="TamB_C"/>
</dbReference>
<dbReference type="RefSeq" id="WP_304996055.1">
    <property type="nucleotide sequence ID" value="NZ_CP101717.1"/>
</dbReference>
<reference evidence="7" key="1">
    <citation type="submission" date="2022-07" db="EMBL/GenBank/DDBJ databases">
        <title>Complete genome sequence of Salinispirillum sp. LH10-3-1 capable of multiple carbohydrate inversion isolated from a soda lake.</title>
        <authorList>
            <person name="Liu J."/>
            <person name="Zhai Y."/>
            <person name="Zhang H."/>
            <person name="Yang H."/>
            <person name="Qu J."/>
            <person name="Li J."/>
        </authorList>
    </citation>
    <scope>NUCLEOTIDE SEQUENCE</scope>
    <source>
        <strain evidence="7">LH 10-3-1</strain>
    </source>
</reference>
<dbReference type="GO" id="GO:0005886">
    <property type="term" value="C:plasma membrane"/>
    <property type="evidence" value="ECO:0007669"/>
    <property type="project" value="InterPro"/>
</dbReference>
<evidence type="ECO:0000256" key="1">
    <source>
        <dbReference type="ARBA" id="ARBA00004167"/>
    </source>
</evidence>
<evidence type="ECO:0000259" key="6">
    <source>
        <dbReference type="Pfam" id="PF04357"/>
    </source>
</evidence>
<keyword evidence="2 5" id="KW-0812">Transmembrane</keyword>
<evidence type="ECO:0000313" key="7">
    <source>
        <dbReference type="EMBL" id="WLD58769.1"/>
    </source>
</evidence>
<name>A0AB38YI72_9GAMM</name>
<keyword evidence="4 5" id="KW-0472">Membrane</keyword>
<evidence type="ECO:0000256" key="4">
    <source>
        <dbReference type="ARBA" id="ARBA00023136"/>
    </source>
</evidence>
<proteinExistence type="predicted"/>
<dbReference type="GO" id="GO:0097347">
    <property type="term" value="C:TAM protein secretion complex"/>
    <property type="evidence" value="ECO:0007669"/>
    <property type="project" value="TreeGrafter"/>
</dbReference>
<dbReference type="Pfam" id="PF04357">
    <property type="entry name" value="TamB"/>
    <property type="match status" value="1"/>
</dbReference>
<gene>
    <name evidence="7" type="ORF">NFC81_02985</name>
</gene>
<dbReference type="GO" id="GO:0009306">
    <property type="term" value="P:protein secretion"/>
    <property type="evidence" value="ECO:0007669"/>
    <property type="project" value="InterPro"/>
</dbReference>
<keyword evidence="3 5" id="KW-1133">Transmembrane helix</keyword>
<dbReference type="PANTHER" id="PTHR36985:SF1">
    <property type="entry name" value="TRANSLOCATION AND ASSEMBLY MODULE SUBUNIT TAMB"/>
    <property type="match status" value="1"/>
</dbReference>
<evidence type="ECO:0000256" key="3">
    <source>
        <dbReference type="ARBA" id="ARBA00022989"/>
    </source>
</evidence>
<evidence type="ECO:0000256" key="5">
    <source>
        <dbReference type="SAM" id="Phobius"/>
    </source>
</evidence>
<feature type="transmembrane region" description="Helical" evidence="5">
    <location>
        <begin position="30"/>
        <end position="50"/>
    </location>
</feature>
<protein>
    <submittedName>
        <fullName evidence="7">Translocation/assembly module TamB</fullName>
    </submittedName>
</protein>
<evidence type="ECO:0000256" key="2">
    <source>
        <dbReference type="ARBA" id="ARBA00022692"/>
    </source>
</evidence>
<sequence length="1467" mass="161196">MELLHQYWAVILKLVIKSVTTVLHSVNRYVLHISLTFLAMAVVFIGVLIGTSGGREFAARQAIGLVNQTTDWYVQAIEIKSPRYNEWSIGTLRVFAPNETTASIQLANLQLGLPVRPWEQPLTLDYVHIGQANVNLDHLLPQSVAEAPSPENDSGAASTDDRRFGLWLHSLRIDDLQVSDTKGSPLRGPAVGKAYWTPEQSLPSISLLWGDTLQPLMSLDTDGDNTAWRARADINLPAGSWPHHYLSWSADVAMRAAADVELDLETERGRIHQLNFPWQGHAVAATGDIQRLADGWQINTLAVQVDDHASNLAGTWSDSRRNITAELSLPLSLAKPWLPNWLVEADAVQPGDHVEFKLNWPDDAPWQLTGRAQAHWYGDRSLLRLTSTGTGFDVTALDGQLRVGPSELSAKGDWSWTDQTGTLRLVSTLDADIARAWWTHPGISTLALQGELTGAGRTASGDINWPQWQGIIAANGRWPSGPNMADLPWQARANAVVNYPQINWTDLDLDIRAAGQNAQLTSSGGLDITRQQLDIDWRLAEIPVDQIAGTWDQWPEGLRMRLTGAGRITGDWNDPQGSANLSARGLWKSSPWSLSMDAPELSTQRINIDQLAGRWRASQLSADVDISPNLEQSWQTWPMVARIDPLKLSFPDLAAHIEQWPVELPTGLVSLVLDVAGPLGNPDVIAAAQVDAEYADFPLQGELNWQDDTLVADFNWQDRALSLQGTGRPWDNGNWHLTLQRLQTVDLQPWISLPEELVAADLRHDLHLQVSGGPARADISLTSQHAGRWDGDVLRAELDAAAHWSNNVIEHWDIHQLDVQWGEASLNAAGRSTNEGWLPEAFSAQMNDFPLSRFIPIASIDGRVSGNSTITAEWPEWSGNVDLQVEGSRGDEILQGDIKGNFFGNAYNVGHAQLETLNLTLGDELEITGQGGYSPELWNLRLNWRGVNGRPPAELNLPDAEWRGDGELVIAGAGDDPEISLSSLWQAQLSTADNGEQLDLNLALDIATTEHDIESVLTFRRPGKQLAQLGVSLPRRPLAERLDMAWESWDFAAFWDIDIDMSDLFFWLGLEYVQIDGALRGDGVIGGTLGDPNTDGNLAWMNGALRIPEAGAELDRINVALIATDLTTLTVTGSARSGNGSVGIDGTLAIRDGRPETDIDLRLNRAAVVQRSDVQGVGTGSLNLSGSWPDLLLEGDIGLNTLNIQLNRLAGPAVAQLEIFDEKNGNGTDFTSTIRLNIGLRTLDVATISGNGLNARLSGDLRLLGTLAELETDGAFIIESGTFNLLTREFRLQEGEVRLVDEALNVNLLAVYDRMETRIEARVTGSAEQLQLQLTSQPMLPEDEIVAQLLFGKTIQNMTPFQALQLASAVNQLRGGDTFDLIVATRDSLGLDTLEIDNIGEEESDITVRVGKYLNSRVYVELDTELSDERDWRGSVEIELTPNLSVETFTRSGSTFGGVELRWRRDY</sequence>
<comment type="subcellular location">
    <subcellularLocation>
        <location evidence="1">Membrane</location>
        <topology evidence="1">Single-pass membrane protein</topology>
    </subcellularLocation>
</comment>
<feature type="domain" description="Translocation and assembly module TamB C-terminal" evidence="6">
    <location>
        <begin position="1136"/>
        <end position="1467"/>
    </location>
</feature>
<dbReference type="PANTHER" id="PTHR36985">
    <property type="entry name" value="TRANSLOCATION AND ASSEMBLY MODULE SUBUNIT TAMB"/>
    <property type="match status" value="1"/>
</dbReference>
<dbReference type="EMBL" id="CP101717">
    <property type="protein sequence ID" value="WLD58769.1"/>
    <property type="molecule type" value="Genomic_DNA"/>
</dbReference>
<accession>A0AB38YI72</accession>